<name>A0ABT9VY56_9BACI</name>
<gene>
    <name evidence="1" type="ORF">J2S11_001827</name>
</gene>
<protein>
    <submittedName>
        <fullName evidence="1">Uncharacterized protein</fullName>
    </submittedName>
</protein>
<reference evidence="1 2" key="1">
    <citation type="submission" date="2023-07" db="EMBL/GenBank/DDBJ databases">
        <title>Genomic Encyclopedia of Type Strains, Phase IV (KMG-IV): sequencing the most valuable type-strain genomes for metagenomic binning, comparative biology and taxonomic classification.</title>
        <authorList>
            <person name="Goeker M."/>
        </authorList>
    </citation>
    <scope>NUCLEOTIDE SEQUENCE [LARGE SCALE GENOMIC DNA]</scope>
    <source>
        <strain evidence="1 2">DSM 12751</strain>
    </source>
</reference>
<comment type="caution">
    <text evidence="1">The sequence shown here is derived from an EMBL/GenBank/DDBJ whole genome shotgun (WGS) entry which is preliminary data.</text>
</comment>
<evidence type="ECO:0000313" key="1">
    <source>
        <dbReference type="EMBL" id="MDQ0165926.1"/>
    </source>
</evidence>
<dbReference type="EMBL" id="JAUSTY010000006">
    <property type="protein sequence ID" value="MDQ0165926.1"/>
    <property type="molecule type" value="Genomic_DNA"/>
</dbReference>
<keyword evidence="2" id="KW-1185">Reference proteome</keyword>
<dbReference type="Proteomes" id="UP001235840">
    <property type="component" value="Unassembled WGS sequence"/>
</dbReference>
<evidence type="ECO:0000313" key="2">
    <source>
        <dbReference type="Proteomes" id="UP001235840"/>
    </source>
</evidence>
<proteinExistence type="predicted"/>
<accession>A0ABT9VY56</accession>
<sequence length="34" mass="4117">MGFIPKQYSMVNEELRKHHYGSKLMQMAEEMRES</sequence>
<organism evidence="1 2">
    <name type="scientific">Caldalkalibacillus horti</name>
    <dbReference type="NCBI Taxonomy" id="77523"/>
    <lineage>
        <taxon>Bacteria</taxon>
        <taxon>Bacillati</taxon>
        <taxon>Bacillota</taxon>
        <taxon>Bacilli</taxon>
        <taxon>Bacillales</taxon>
        <taxon>Bacillaceae</taxon>
        <taxon>Caldalkalibacillus</taxon>
    </lineage>
</organism>